<dbReference type="AlphaFoldDB" id="A0A2M6XBP4"/>
<keyword evidence="9 10" id="KW-0131">Cell cycle</keyword>
<comment type="caution">
    <text evidence="14">The sequence shown here is derived from an EMBL/GenBank/DDBJ whole genome shotgun (WGS) entry which is preliminary data.</text>
</comment>
<dbReference type="GO" id="GO:0051301">
    <property type="term" value="P:cell division"/>
    <property type="evidence" value="ECO:0007669"/>
    <property type="project" value="UniProtKB-KW"/>
</dbReference>
<evidence type="ECO:0000256" key="11">
    <source>
        <dbReference type="SAM" id="Phobius"/>
    </source>
</evidence>
<evidence type="ECO:0000256" key="10">
    <source>
        <dbReference type="PIRNR" id="PIRNR003097"/>
    </source>
</evidence>
<feature type="domain" description="FtsX extracellular" evidence="13">
    <location>
        <begin position="55"/>
        <end position="146"/>
    </location>
</feature>
<dbReference type="GO" id="GO:0005886">
    <property type="term" value="C:plasma membrane"/>
    <property type="evidence" value="ECO:0007669"/>
    <property type="project" value="UniProtKB-SubCell"/>
</dbReference>
<feature type="transmembrane region" description="Helical" evidence="11">
    <location>
        <begin position="166"/>
        <end position="188"/>
    </location>
</feature>
<dbReference type="InterPro" id="IPR003838">
    <property type="entry name" value="ABC3_permease_C"/>
</dbReference>
<evidence type="ECO:0000256" key="4">
    <source>
        <dbReference type="ARBA" id="ARBA00022475"/>
    </source>
</evidence>
<dbReference type="Pfam" id="PF02687">
    <property type="entry name" value="FtsX"/>
    <property type="match status" value="1"/>
</dbReference>
<gene>
    <name evidence="14" type="ORF">COT66_00490</name>
</gene>
<dbReference type="PANTHER" id="PTHR47755">
    <property type="entry name" value="CELL DIVISION PROTEIN FTSX"/>
    <property type="match status" value="1"/>
</dbReference>
<protein>
    <recommendedName>
        <fullName evidence="3 10">Cell division protein FtsX</fullName>
    </recommendedName>
</protein>
<feature type="transmembrane region" description="Helical" evidence="11">
    <location>
        <begin position="259"/>
        <end position="284"/>
    </location>
</feature>
<organism evidence="14 15">
    <name type="scientific">Candidatus Shapirobacteria bacterium CG09_land_8_20_14_0_10_49_15</name>
    <dbReference type="NCBI Taxonomy" id="1974482"/>
    <lineage>
        <taxon>Bacteria</taxon>
        <taxon>Candidatus Shapironibacteriota</taxon>
    </lineage>
</organism>
<dbReference type="InterPro" id="IPR004513">
    <property type="entry name" value="FtsX"/>
</dbReference>
<keyword evidence="8 10" id="KW-0472">Membrane</keyword>
<keyword evidence="6 11" id="KW-0812">Transmembrane</keyword>
<evidence type="ECO:0000256" key="5">
    <source>
        <dbReference type="ARBA" id="ARBA00022618"/>
    </source>
</evidence>
<dbReference type="PANTHER" id="PTHR47755:SF1">
    <property type="entry name" value="CELL DIVISION PROTEIN FTSX"/>
    <property type="match status" value="1"/>
</dbReference>
<feature type="transmembrane region" description="Helical" evidence="11">
    <location>
        <begin position="20"/>
        <end position="41"/>
    </location>
</feature>
<evidence type="ECO:0000259" key="12">
    <source>
        <dbReference type="Pfam" id="PF02687"/>
    </source>
</evidence>
<evidence type="ECO:0000313" key="14">
    <source>
        <dbReference type="EMBL" id="PIU02386.1"/>
    </source>
</evidence>
<evidence type="ECO:0000313" key="15">
    <source>
        <dbReference type="Proteomes" id="UP000231214"/>
    </source>
</evidence>
<comment type="subcellular location">
    <subcellularLocation>
        <location evidence="1">Cell membrane</location>
        <topology evidence="1">Multi-pass membrane protein</topology>
    </subcellularLocation>
</comment>
<keyword evidence="7 11" id="KW-1133">Transmembrane helix</keyword>
<evidence type="ECO:0000256" key="1">
    <source>
        <dbReference type="ARBA" id="ARBA00004651"/>
    </source>
</evidence>
<dbReference type="Pfam" id="PF18075">
    <property type="entry name" value="FtsX_ECD"/>
    <property type="match status" value="1"/>
</dbReference>
<keyword evidence="5 10" id="KW-0132">Cell division</keyword>
<evidence type="ECO:0000256" key="7">
    <source>
        <dbReference type="ARBA" id="ARBA00022989"/>
    </source>
</evidence>
<evidence type="ECO:0000256" key="9">
    <source>
        <dbReference type="ARBA" id="ARBA00023306"/>
    </source>
</evidence>
<comment type="similarity">
    <text evidence="2 10">Belongs to the ABC-4 integral membrane protein family. FtsX subfamily.</text>
</comment>
<evidence type="ECO:0000256" key="8">
    <source>
        <dbReference type="ARBA" id="ARBA00023136"/>
    </source>
</evidence>
<dbReference type="Proteomes" id="UP000231214">
    <property type="component" value="Unassembled WGS sequence"/>
</dbReference>
<dbReference type="EMBL" id="PEZK01000009">
    <property type="protein sequence ID" value="PIU02386.1"/>
    <property type="molecule type" value="Genomic_DNA"/>
</dbReference>
<dbReference type="InterPro" id="IPR040690">
    <property type="entry name" value="FtsX_ECD"/>
</dbReference>
<evidence type="ECO:0000256" key="6">
    <source>
        <dbReference type="ARBA" id="ARBA00022692"/>
    </source>
</evidence>
<sequence length="289" mass="31526">MKEHLNNTWTNLRRSPYQSLAAVSVMVLTFFVASVVALLAAGSQTVLRYFETRPQVTAFFKDETTVEQVDQLQQALVATGKVDQVHYVSKEEALEIYRKQNKDAPLLLEMVTASILPASLEVAATDLSYLEEIAAVLQQHEGVEEVIFQQDIVTALQSLTSTVRQVGLGVVAFLGLVSMLIVMVIISMKVAAKRAEIKVLHLIGAARGYILTPFVLEGTCYGLAGAFLGWGLVYLLLLYSTPLLVNFFSGISFLPIPVVLMLALLGGELLVGAFIGSFSGLLAVKRYLK</sequence>
<accession>A0A2M6XBP4</accession>
<keyword evidence="4 10" id="KW-1003">Cell membrane</keyword>
<name>A0A2M6XBP4_9BACT</name>
<dbReference type="PIRSF" id="PIRSF003097">
    <property type="entry name" value="FtsX"/>
    <property type="match status" value="1"/>
</dbReference>
<evidence type="ECO:0000256" key="3">
    <source>
        <dbReference type="ARBA" id="ARBA00021907"/>
    </source>
</evidence>
<dbReference type="Gene3D" id="3.30.70.3040">
    <property type="match status" value="1"/>
</dbReference>
<proteinExistence type="inferred from homology"/>
<evidence type="ECO:0000256" key="2">
    <source>
        <dbReference type="ARBA" id="ARBA00007379"/>
    </source>
</evidence>
<feature type="domain" description="ABC3 transporter permease C-terminal" evidence="12">
    <location>
        <begin position="170"/>
        <end position="289"/>
    </location>
</feature>
<evidence type="ECO:0000259" key="13">
    <source>
        <dbReference type="Pfam" id="PF18075"/>
    </source>
</evidence>
<feature type="transmembrane region" description="Helical" evidence="11">
    <location>
        <begin position="209"/>
        <end position="239"/>
    </location>
</feature>
<reference evidence="15" key="1">
    <citation type="submission" date="2017-09" db="EMBL/GenBank/DDBJ databases">
        <title>Depth-based differentiation of microbial function through sediment-hosted aquifers and enrichment of novel symbionts in the deep terrestrial subsurface.</title>
        <authorList>
            <person name="Probst A.J."/>
            <person name="Ladd B."/>
            <person name="Jarett J.K."/>
            <person name="Geller-Mcgrath D.E."/>
            <person name="Sieber C.M.K."/>
            <person name="Emerson J.B."/>
            <person name="Anantharaman K."/>
            <person name="Thomas B.C."/>
            <person name="Malmstrom R."/>
            <person name="Stieglmeier M."/>
            <person name="Klingl A."/>
            <person name="Woyke T."/>
            <person name="Ryan C.M."/>
            <person name="Banfield J.F."/>
        </authorList>
    </citation>
    <scope>NUCLEOTIDE SEQUENCE [LARGE SCALE GENOMIC DNA]</scope>
</reference>